<keyword evidence="1" id="KW-0479">Metal-binding</keyword>
<sequence length="872" mass="100367">MQEASYSFRTRKRGSTGDIEIIEIESDTSECDSDVKDCHYDKTSVNISDISDCGSDIKECQSDKILGKIVYGKEPRKINEEKVSQKLTCNKYRIHSFHLSKDENSKIMKPFLENQERYDMKNGKLKKKTSAKSVCFKSLEANQCKELKQNCIPICNEILPEVRGDDNVHEINSHTFISVKCEGNDNKEIVQDGIVKCNKISSEVSGKAKVHEINSDTFMPVECDSDKHSKHVLLEELDEKYAAFLKRYSIKFCFVVLEKMNLEECQNNFEGNHETPFTEKKVMKNLKSSSNNTNQLSIFKKAHSVCNTSLIPVGDKKRMSLKDIIDKENKNMLKADIYSSNCKPGREDMKCCSKHVIKTNINKLFSTKLKPSQRRVKYNSKASGESRKCQSEYAETNYKNKFRRDLPFVKIICEEKEAMNIANTGENLSKNDMIDSIEQYKAEREIEEGLEYCEKPLLEVGLNKDISSRTNCNLNKVNNCDYSMKNWVQCKKYEFKSDESISEELKEQNLNTKGELRKNGLAISDNINLTILEGKTGKNSAYLESSVLCKRDGREVISVDAKYKSRVNGIEYNSSSDIFMNVKESVKENHFKNECEYGCWETFVPAHMNHSKTTHNKSLKTNIKKTEENEDVSLPVSHCAVEVDKPASLIDIAEGCVSFKCVSETDVKPVPFRTKYKRLRNTPSVQNTKKSRTCLMNNFMTEYREPVNSFEVEELKPHSLFSSGDYDNVLELSARNRIVNRNSSWVNKTLPLYDKNTSVNFDKQIVRGNIKGNVDDHFRRTRENNRIIDYNAYKTKADNSSLSSPPEGDYHEVLCRREKFTCFQCGKYVHSAKGLFYHTCPGKRAIGYLCYFCERIFLSLKELELHKRIHKR</sequence>
<dbReference type="GO" id="GO:0008270">
    <property type="term" value="F:zinc ion binding"/>
    <property type="evidence" value="ECO:0007669"/>
    <property type="project" value="UniProtKB-KW"/>
</dbReference>
<dbReference type="PROSITE" id="PS50157">
    <property type="entry name" value="ZINC_FINGER_C2H2_2"/>
    <property type="match status" value="1"/>
</dbReference>
<reference evidence="3 4" key="1">
    <citation type="submission" date="2013-11" db="EMBL/GenBank/DDBJ databases">
        <title>Genome sequencing of Stegodyphus mimosarum.</title>
        <authorList>
            <person name="Bechsgaard J."/>
        </authorList>
    </citation>
    <scope>NUCLEOTIDE SEQUENCE [LARGE SCALE GENOMIC DNA]</scope>
</reference>
<protein>
    <recommendedName>
        <fullName evidence="2">C2H2-type domain-containing protein</fullName>
    </recommendedName>
</protein>
<evidence type="ECO:0000313" key="3">
    <source>
        <dbReference type="EMBL" id="KFM59478.1"/>
    </source>
</evidence>
<accession>A0A087T2Y9</accession>
<keyword evidence="4" id="KW-1185">Reference proteome</keyword>
<dbReference type="OrthoDB" id="10562730at2759"/>
<dbReference type="EMBL" id="KK113152">
    <property type="protein sequence ID" value="KFM59478.1"/>
    <property type="molecule type" value="Genomic_DNA"/>
</dbReference>
<feature type="non-terminal residue" evidence="3">
    <location>
        <position position="872"/>
    </location>
</feature>
<proteinExistence type="predicted"/>
<dbReference type="PROSITE" id="PS00028">
    <property type="entry name" value="ZINC_FINGER_C2H2_1"/>
    <property type="match status" value="1"/>
</dbReference>
<name>A0A087T2Y9_STEMI</name>
<organism evidence="3 4">
    <name type="scientific">Stegodyphus mimosarum</name>
    <name type="common">African social velvet spider</name>
    <dbReference type="NCBI Taxonomy" id="407821"/>
    <lineage>
        <taxon>Eukaryota</taxon>
        <taxon>Metazoa</taxon>
        <taxon>Ecdysozoa</taxon>
        <taxon>Arthropoda</taxon>
        <taxon>Chelicerata</taxon>
        <taxon>Arachnida</taxon>
        <taxon>Araneae</taxon>
        <taxon>Araneomorphae</taxon>
        <taxon>Entelegynae</taxon>
        <taxon>Eresoidea</taxon>
        <taxon>Eresidae</taxon>
        <taxon>Stegodyphus</taxon>
    </lineage>
</organism>
<dbReference type="AlphaFoldDB" id="A0A087T2Y9"/>
<gene>
    <name evidence="3" type="ORF">X975_12548</name>
</gene>
<dbReference type="Proteomes" id="UP000054359">
    <property type="component" value="Unassembled WGS sequence"/>
</dbReference>
<keyword evidence="1" id="KW-0862">Zinc</keyword>
<evidence type="ECO:0000313" key="4">
    <source>
        <dbReference type="Proteomes" id="UP000054359"/>
    </source>
</evidence>
<keyword evidence="1" id="KW-0863">Zinc-finger</keyword>
<feature type="domain" description="C2H2-type" evidence="2">
    <location>
        <begin position="848"/>
        <end position="872"/>
    </location>
</feature>
<evidence type="ECO:0000256" key="1">
    <source>
        <dbReference type="PROSITE-ProRule" id="PRU00042"/>
    </source>
</evidence>
<dbReference type="InterPro" id="IPR013087">
    <property type="entry name" value="Znf_C2H2_type"/>
</dbReference>
<evidence type="ECO:0000259" key="2">
    <source>
        <dbReference type="PROSITE" id="PS50157"/>
    </source>
</evidence>